<reference evidence="1 2" key="1">
    <citation type="submission" date="2020-08" db="EMBL/GenBank/DDBJ databases">
        <title>Genome public.</title>
        <authorList>
            <person name="Liu C."/>
            <person name="Sun Q."/>
        </authorList>
    </citation>
    <scope>NUCLEOTIDE SEQUENCE [LARGE SCALE GENOMIC DNA]</scope>
    <source>
        <strain evidence="1 2">NSJ-36</strain>
    </source>
</reference>
<dbReference type="Pfam" id="PF09148">
    <property type="entry name" value="DUF1934"/>
    <property type="match status" value="1"/>
</dbReference>
<dbReference type="SUPFAM" id="SSF50814">
    <property type="entry name" value="Lipocalins"/>
    <property type="match status" value="1"/>
</dbReference>
<dbReference type="Gene3D" id="2.40.128.20">
    <property type="match status" value="1"/>
</dbReference>
<organism evidence="1 2">
    <name type="scientific">Dorea hominis</name>
    <dbReference type="NCBI Taxonomy" id="2763040"/>
    <lineage>
        <taxon>Bacteria</taxon>
        <taxon>Bacillati</taxon>
        <taxon>Bacillota</taxon>
        <taxon>Clostridia</taxon>
        <taxon>Lachnospirales</taxon>
        <taxon>Lachnospiraceae</taxon>
        <taxon>Dorea</taxon>
    </lineage>
</organism>
<dbReference type="Proteomes" id="UP000647235">
    <property type="component" value="Unassembled WGS sequence"/>
</dbReference>
<dbReference type="InterPro" id="IPR015231">
    <property type="entry name" value="DUF1934"/>
</dbReference>
<accession>A0ABR7ET02</accession>
<keyword evidence="2" id="KW-1185">Reference proteome</keyword>
<dbReference type="EMBL" id="JACOOY010000004">
    <property type="protein sequence ID" value="MBC5664409.1"/>
    <property type="molecule type" value="Genomic_DNA"/>
</dbReference>
<dbReference type="InterPro" id="IPR012674">
    <property type="entry name" value="Calycin"/>
</dbReference>
<sequence>MTKDVLLTISGLHYDEFSGREDDNEPIEVITPAAYYLKNNKHYIIYEEVVEGMPGSIKNKIRISGEDQLEILKSGLSGTHMVFEKDKIHMTPYETPYGELLLGIYTKDLKVEESDDRINIRINYELDINGDKVADSEIKMCVKAK</sequence>
<evidence type="ECO:0000313" key="2">
    <source>
        <dbReference type="Proteomes" id="UP000647235"/>
    </source>
</evidence>
<dbReference type="RefSeq" id="WP_021859685.1">
    <property type="nucleotide sequence ID" value="NZ_JACOOY010000004.1"/>
</dbReference>
<comment type="caution">
    <text evidence="1">The sequence shown here is derived from an EMBL/GenBank/DDBJ whole genome shotgun (WGS) entry which is preliminary data.</text>
</comment>
<proteinExistence type="predicted"/>
<evidence type="ECO:0000313" key="1">
    <source>
        <dbReference type="EMBL" id="MBC5664409.1"/>
    </source>
</evidence>
<protein>
    <submittedName>
        <fullName evidence="1">DUF1934 domain-containing protein</fullName>
    </submittedName>
</protein>
<name>A0ABR7ET02_9FIRM</name>
<gene>
    <name evidence="1" type="ORF">H8S07_03800</name>
</gene>